<dbReference type="InterPro" id="IPR055930">
    <property type="entry name" value="DUF7508"/>
</dbReference>
<sequence>MVLVIKTLKTYTKEIVGKETNNFGCYELLATTVNVHYIGEGKVRDQLLSHFNGGNAPCPGTKFYRVEYTGSKEKAVQKQNALLKAYEKKYGRLPKYNQKKHA</sequence>
<evidence type="ECO:0000313" key="3">
    <source>
        <dbReference type="EMBL" id="GAI46073.1"/>
    </source>
</evidence>
<proteinExistence type="predicted"/>
<evidence type="ECO:0000313" key="2">
    <source>
        <dbReference type="EMBL" id="GAH27946.1"/>
    </source>
</evidence>
<reference evidence="2" key="1">
    <citation type="journal article" date="2014" name="Front. Microbiol.">
        <title>High frequency of phylogenetically diverse reductive dehalogenase-homologous genes in deep subseafloor sedimentary metagenomes.</title>
        <authorList>
            <person name="Kawai M."/>
            <person name="Futagami T."/>
            <person name="Toyoda A."/>
            <person name="Takaki Y."/>
            <person name="Nishi S."/>
            <person name="Hori S."/>
            <person name="Arai W."/>
            <person name="Tsubouchi T."/>
            <person name="Morono Y."/>
            <person name="Uchiyama I."/>
            <person name="Ito T."/>
            <person name="Fujiyama A."/>
            <person name="Inagaki F."/>
            <person name="Takami H."/>
        </authorList>
    </citation>
    <scope>NUCLEOTIDE SEQUENCE</scope>
    <source>
        <strain evidence="2">Expedition CK06-06</strain>
    </source>
</reference>
<organism evidence="2">
    <name type="scientific">marine sediment metagenome</name>
    <dbReference type="NCBI Taxonomy" id="412755"/>
    <lineage>
        <taxon>unclassified sequences</taxon>
        <taxon>metagenomes</taxon>
        <taxon>ecological metagenomes</taxon>
    </lineage>
</organism>
<gene>
    <name evidence="2" type="ORF">S03H2_00661</name>
    <name evidence="3" type="ORF">S06H3_39776</name>
</gene>
<dbReference type="Pfam" id="PF24348">
    <property type="entry name" value="DUF7508"/>
    <property type="match status" value="1"/>
</dbReference>
<evidence type="ECO:0000259" key="1">
    <source>
        <dbReference type="Pfam" id="PF24348"/>
    </source>
</evidence>
<comment type="caution">
    <text evidence="2">The sequence shown here is derived from an EMBL/GenBank/DDBJ whole genome shotgun (WGS) entry which is preliminary data.</text>
</comment>
<accession>X1E3X9</accession>
<dbReference type="EMBL" id="BARV01024356">
    <property type="protein sequence ID" value="GAI46073.1"/>
    <property type="molecule type" value="Genomic_DNA"/>
</dbReference>
<dbReference type="EMBL" id="BARU01000150">
    <property type="protein sequence ID" value="GAH27946.1"/>
    <property type="molecule type" value="Genomic_DNA"/>
</dbReference>
<feature type="domain" description="DUF7508" evidence="1">
    <location>
        <begin position="9"/>
        <end position="87"/>
    </location>
</feature>
<name>X1E3X9_9ZZZZ</name>
<dbReference type="AlphaFoldDB" id="X1E3X9"/>
<protein>
    <recommendedName>
        <fullName evidence="1">DUF7508 domain-containing protein</fullName>
    </recommendedName>
</protein>